<accession>A0AAW1PH90</accession>
<feature type="domain" description="Cyanate lyase C-terminal" evidence="3">
    <location>
        <begin position="84"/>
        <end position="157"/>
    </location>
</feature>
<dbReference type="SUPFAM" id="SSF47413">
    <property type="entry name" value="lambda repressor-like DNA-binding domains"/>
    <property type="match status" value="1"/>
</dbReference>
<dbReference type="SUPFAM" id="SSF55234">
    <property type="entry name" value="Cyanase C-terminal domain"/>
    <property type="match status" value="1"/>
</dbReference>
<dbReference type="InterPro" id="IPR036581">
    <property type="entry name" value="Cyanate_lyase_C_sf"/>
</dbReference>
<dbReference type="GO" id="GO:0003677">
    <property type="term" value="F:DNA binding"/>
    <property type="evidence" value="ECO:0007669"/>
    <property type="project" value="InterPro"/>
</dbReference>
<dbReference type="Proteomes" id="UP001489004">
    <property type="component" value="Unassembled WGS sequence"/>
</dbReference>
<dbReference type="SMART" id="SM01116">
    <property type="entry name" value="Cyanate_lyase"/>
    <property type="match status" value="1"/>
</dbReference>
<evidence type="ECO:0000259" key="3">
    <source>
        <dbReference type="SMART" id="SM01116"/>
    </source>
</evidence>
<dbReference type="PRINTS" id="PR01693">
    <property type="entry name" value="CYANASE"/>
</dbReference>
<reference evidence="4 5" key="1">
    <citation type="journal article" date="2024" name="Nat. Commun.">
        <title>Phylogenomics reveals the evolutionary origins of lichenization in chlorophyte algae.</title>
        <authorList>
            <person name="Puginier C."/>
            <person name="Libourel C."/>
            <person name="Otte J."/>
            <person name="Skaloud P."/>
            <person name="Haon M."/>
            <person name="Grisel S."/>
            <person name="Petersen M."/>
            <person name="Berrin J.G."/>
            <person name="Delaux P.M."/>
            <person name="Dal Grande F."/>
            <person name="Keller J."/>
        </authorList>
    </citation>
    <scope>NUCLEOTIDE SEQUENCE [LARGE SCALE GENOMIC DNA]</scope>
    <source>
        <strain evidence="4 5">SAG 2043</strain>
    </source>
</reference>
<dbReference type="Pfam" id="PF02560">
    <property type="entry name" value="Cyanate_lyase"/>
    <property type="match status" value="1"/>
</dbReference>
<keyword evidence="5" id="KW-1185">Reference proteome</keyword>
<comment type="function">
    <text evidence="1">Catalyzes the reaction of cyanate with bicarbonate to produce ammonia and carbon dioxide.</text>
</comment>
<sequence length="165" mass="18345">MPSKVYASPTGKAELVSRLISAKEATGKTFTQLSKELGLTNAYTAQLFYNQAQLKPATVQTLKKAVPGITEEDMAIMQRCPMRGFRPDIIQEPHIYRMTEAVLHYGEAIKAILNEECGDGIMSAIDMYGDLKVIEGKQGEKRFVIQLNGKFLPHVEQLEENNTAP</sequence>
<dbReference type="EMBL" id="JALJOR010000008">
    <property type="protein sequence ID" value="KAK9812891.1"/>
    <property type="molecule type" value="Genomic_DNA"/>
</dbReference>
<dbReference type="AlphaFoldDB" id="A0AAW1PH90"/>
<dbReference type="PIRSF" id="PIRSF001263">
    <property type="entry name" value="Cyanate_hydratas"/>
    <property type="match status" value="1"/>
</dbReference>
<keyword evidence="2" id="KW-0456">Lyase</keyword>
<dbReference type="PANTHER" id="PTHR34186">
    <property type="entry name" value="CYANATE HYDRATASE"/>
    <property type="match status" value="1"/>
</dbReference>
<dbReference type="Gene3D" id="3.30.1160.10">
    <property type="entry name" value="Cyanate lyase, C-terminal domain"/>
    <property type="match status" value="1"/>
</dbReference>
<organism evidence="4 5">
    <name type="scientific">[Myrmecia] bisecta</name>
    <dbReference type="NCBI Taxonomy" id="41462"/>
    <lineage>
        <taxon>Eukaryota</taxon>
        <taxon>Viridiplantae</taxon>
        <taxon>Chlorophyta</taxon>
        <taxon>core chlorophytes</taxon>
        <taxon>Trebouxiophyceae</taxon>
        <taxon>Trebouxiales</taxon>
        <taxon>Trebouxiaceae</taxon>
        <taxon>Myrmecia</taxon>
    </lineage>
</organism>
<dbReference type="GO" id="GO:0008824">
    <property type="term" value="F:cyanate hydratase activity"/>
    <property type="evidence" value="ECO:0007669"/>
    <property type="project" value="InterPro"/>
</dbReference>
<comment type="caution">
    <text evidence="4">The sequence shown here is derived from an EMBL/GenBank/DDBJ whole genome shotgun (WGS) entry which is preliminary data.</text>
</comment>
<dbReference type="InterPro" id="IPR008076">
    <property type="entry name" value="Cyanase"/>
</dbReference>
<protein>
    <recommendedName>
        <fullName evidence="3">Cyanate lyase C-terminal domain-containing protein</fullName>
    </recommendedName>
</protein>
<name>A0AAW1PH90_9CHLO</name>
<evidence type="ECO:0000256" key="1">
    <source>
        <dbReference type="ARBA" id="ARBA00003561"/>
    </source>
</evidence>
<dbReference type="InterPro" id="IPR010982">
    <property type="entry name" value="Lambda_DNA-bd_dom_sf"/>
</dbReference>
<dbReference type="PANTHER" id="PTHR34186:SF2">
    <property type="entry name" value="CYANATE HYDRATASE"/>
    <property type="match status" value="1"/>
</dbReference>
<evidence type="ECO:0000256" key="2">
    <source>
        <dbReference type="ARBA" id="ARBA00023239"/>
    </source>
</evidence>
<evidence type="ECO:0000313" key="4">
    <source>
        <dbReference type="EMBL" id="KAK9812891.1"/>
    </source>
</evidence>
<gene>
    <name evidence="4" type="ORF">WJX72_005312</name>
</gene>
<proteinExistence type="predicted"/>
<dbReference type="Gene3D" id="1.10.260.40">
    <property type="entry name" value="lambda repressor-like DNA-binding domains"/>
    <property type="match status" value="1"/>
</dbReference>
<dbReference type="InterPro" id="IPR003712">
    <property type="entry name" value="Cyanate_lyase_C"/>
</dbReference>
<evidence type="ECO:0000313" key="5">
    <source>
        <dbReference type="Proteomes" id="UP001489004"/>
    </source>
</evidence>